<dbReference type="InterPro" id="IPR001128">
    <property type="entry name" value="Cyt_P450"/>
</dbReference>
<evidence type="ECO:0000256" key="10">
    <source>
        <dbReference type="ARBA" id="ARBA00023033"/>
    </source>
</evidence>
<dbReference type="GO" id="GO:0016020">
    <property type="term" value="C:membrane"/>
    <property type="evidence" value="ECO:0007669"/>
    <property type="project" value="UniProtKB-SubCell"/>
</dbReference>
<evidence type="ECO:0000256" key="11">
    <source>
        <dbReference type="ARBA" id="ARBA00023136"/>
    </source>
</evidence>
<keyword evidence="5" id="KW-0812">Transmembrane</keyword>
<dbReference type="GO" id="GO:0005506">
    <property type="term" value="F:iron ion binding"/>
    <property type="evidence" value="ECO:0007669"/>
    <property type="project" value="InterPro"/>
</dbReference>
<dbReference type="PANTHER" id="PTHR24305">
    <property type="entry name" value="CYTOCHROME P450"/>
    <property type="match status" value="1"/>
</dbReference>
<name>A0A8E2EFF3_9PEZI</name>
<proteinExistence type="inferred from homology"/>
<feature type="binding site" description="axial binding residue" evidence="12">
    <location>
        <position position="443"/>
    </location>
    <ligand>
        <name>heme</name>
        <dbReference type="ChEBI" id="CHEBI:30413"/>
    </ligand>
    <ligandPart>
        <name>Fe</name>
        <dbReference type="ChEBI" id="CHEBI:18248"/>
    </ligandPart>
</feature>
<dbReference type="InterPro" id="IPR002401">
    <property type="entry name" value="Cyt_P450_E_grp-I"/>
</dbReference>
<dbReference type="GO" id="GO:0020037">
    <property type="term" value="F:heme binding"/>
    <property type="evidence" value="ECO:0007669"/>
    <property type="project" value="InterPro"/>
</dbReference>
<evidence type="ECO:0000256" key="2">
    <source>
        <dbReference type="ARBA" id="ARBA00004370"/>
    </source>
</evidence>
<dbReference type="AlphaFoldDB" id="A0A8E2EFF3"/>
<evidence type="ECO:0000313" key="14">
    <source>
        <dbReference type="Proteomes" id="UP000250266"/>
    </source>
</evidence>
<evidence type="ECO:0000256" key="8">
    <source>
        <dbReference type="ARBA" id="ARBA00023002"/>
    </source>
</evidence>
<dbReference type="PANTHER" id="PTHR24305:SF210">
    <property type="entry name" value="CYTOCHROME P450 MONOOXYGENASE ASQL-RELATED"/>
    <property type="match status" value="1"/>
</dbReference>
<protein>
    <submittedName>
        <fullName evidence="13">Cytochrome P450 monooxygenase-like protein</fullName>
    </submittedName>
</protein>
<keyword evidence="8" id="KW-0560">Oxidoreductase</keyword>
<dbReference type="Pfam" id="PF00067">
    <property type="entry name" value="p450"/>
    <property type="match status" value="1"/>
</dbReference>
<dbReference type="GO" id="GO:0016705">
    <property type="term" value="F:oxidoreductase activity, acting on paired donors, with incorporation or reduction of molecular oxygen"/>
    <property type="evidence" value="ECO:0007669"/>
    <property type="project" value="InterPro"/>
</dbReference>
<dbReference type="FunFam" id="1.10.630.10:FF:000158">
    <property type="entry name" value="Cytochrome P450, putative (Eurofung)"/>
    <property type="match status" value="1"/>
</dbReference>
<organism evidence="13 14">
    <name type="scientific">Lepidopterella palustris CBS 459.81</name>
    <dbReference type="NCBI Taxonomy" id="1314670"/>
    <lineage>
        <taxon>Eukaryota</taxon>
        <taxon>Fungi</taxon>
        <taxon>Dikarya</taxon>
        <taxon>Ascomycota</taxon>
        <taxon>Pezizomycotina</taxon>
        <taxon>Dothideomycetes</taxon>
        <taxon>Pleosporomycetidae</taxon>
        <taxon>Mytilinidiales</taxon>
        <taxon>Argynnaceae</taxon>
        <taxon>Lepidopterella</taxon>
    </lineage>
</organism>
<reference evidence="13 14" key="1">
    <citation type="journal article" date="2016" name="Nat. Commun.">
        <title>Ectomycorrhizal ecology is imprinted in the genome of the dominant symbiotic fungus Cenococcum geophilum.</title>
        <authorList>
            <consortium name="DOE Joint Genome Institute"/>
            <person name="Peter M."/>
            <person name="Kohler A."/>
            <person name="Ohm R.A."/>
            <person name="Kuo A."/>
            <person name="Krutzmann J."/>
            <person name="Morin E."/>
            <person name="Arend M."/>
            <person name="Barry K.W."/>
            <person name="Binder M."/>
            <person name="Choi C."/>
            <person name="Clum A."/>
            <person name="Copeland A."/>
            <person name="Grisel N."/>
            <person name="Haridas S."/>
            <person name="Kipfer T."/>
            <person name="LaButti K."/>
            <person name="Lindquist E."/>
            <person name="Lipzen A."/>
            <person name="Maire R."/>
            <person name="Meier B."/>
            <person name="Mihaltcheva S."/>
            <person name="Molinier V."/>
            <person name="Murat C."/>
            <person name="Poggeler S."/>
            <person name="Quandt C.A."/>
            <person name="Sperisen C."/>
            <person name="Tritt A."/>
            <person name="Tisserant E."/>
            <person name="Crous P.W."/>
            <person name="Henrissat B."/>
            <person name="Nehls U."/>
            <person name="Egli S."/>
            <person name="Spatafora J.W."/>
            <person name="Grigoriev I.V."/>
            <person name="Martin F.M."/>
        </authorList>
    </citation>
    <scope>NUCLEOTIDE SEQUENCE [LARGE SCALE GENOMIC DNA]</scope>
    <source>
        <strain evidence="13 14">CBS 459.81</strain>
    </source>
</reference>
<keyword evidence="14" id="KW-1185">Reference proteome</keyword>
<dbReference type="GO" id="GO:0004497">
    <property type="term" value="F:monooxygenase activity"/>
    <property type="evidence" value="ECO:0007669"/>
    <property type="project" value="UniProtKB-KW"/>
</dbReference>
<dbReference type="Proteomes" id="UP000250266">
    <property type="component" value="Unassembled WGS sequence"/>
</dbReference>
<dbReference type="OrthoDB" id="1470350at2759"/>
<dbReference type="InterPro" id="IPR050121">
    <property type="entry name" value="Cytochrome_P450_monoxygenase"/>
</dbReference>
<dbReference type="Gene3D" id="1.10.630.10">
    <property type="entry name" value="Cytochrome P450"/>
    <property type="match status" value="1"/>
</dbReference>
<sequence length="500" mass="57298">MASTILDLDPLHWLAIAVTLCSVYVVSKVIYNLKFHPLAAFPGPRTAVISDAWYARNWVGGRYPYELEKLHKKYGDVVRYATNDLSFATPQAYQDIYGHVKQGKETFIKGNAYKLGPESVSIVSERDLIKHREVRKSLSHAFSAKALRLQTDIVLKYVDMFVDQIAKQGNVENGINVSEWYEWVTFDIIGDLAFGESFGAVENTRSHPWVKMLGNSAYAGQFVDVFRRLPFLKLFPWVLMPKGLLEQRKEHYRLSMEKVNRRMEMEINRDDFFSHLLSDRAKNITPTFLLAQASTLIVAGSETTAATLTVTTCYLLKNPSALHRLTQEIRAAFASSDMITGDSTEGLEYLFAVIEEALRLVPPVPAGLHRISPGAVVDGHYIPKGTTVSVSGWSTTHNERFFHNAREYHPERWLPHDHPLYDQEYKNDIKEANKPFLLGPRACLGINLAYMELRIILSKLVWHFDWELVNKDVDWDTDARLRLLWQKPELRVRFKPVARE</sequence>
<comment type="cofactor">
    <cofactor evidence="1 12">
        <name>heme</name>
        <dbReference type="ChEBI" id="CHEBI:30413"/>
    </cofactor>
</comment>
<dbReference type="InterPro" id="IPR036396">
    <property type="entry name" value="Cyt_P450_sf"/>
</dbReference>
<dbReference type="CDD" id="cd11058">
    <property type="entry name" value="CYP60B-like"/>
    <property type="match status" value="1"/>
</dbReference>
<keyword evidence="6 12" id="KW-0479">Metal-binding</keyword>
<evidence type="ECO:0000313" key="13">
    <source>
        <dbReference type="EMBL" id="OCK82815.1"/>
    </source>
</evidence>
<dbReference type="EMBL" id="KV744877">
    <property type="protein sequence ID" value="OCK82815.1"/>
    <property type="molecule type" value="Genomic_DNA"/>
</dbReference>
<dbReference type="PRINTS" id="PR00463">
    <property type="entry name" value="EP450I"/>
</dbReference>
<accession>A0A8E2EFF3</accession>
<dbReference type="PRINTS" id="PR00385">
    <property type="entry name" value="P450"/>
</dbReference>
<keyword evidence="9 12" id="KW-0408">Iron</keyword>
<keyword evidence="11" id="KW-0472">Membrane</keyword>
<evidence type="ECO:0000256" key="4">
    <source>
        <dbReference type="ARBA" id="ARBA00022617"/>
    </source>
</evidence>
<comment type="similarity">
    <text evidence="3">Belongs to the cytochrome P450 family.</text>
</comment>
<evidence type="ECO:0000256" key="9">
    <source>
        <dbReference type="ARBA" id="ARBA00023004"/>
    </source>
</evidence>
<dbReference type="SUPFAM" id="SSF48264">
    <property type="entry name" value="Cytochrome P450"/>
    <property type="match status" value="1"/>
</dbReference>
<keyword evidence="7" id="KW-1133">Transmembrane helix</keyword>
<comment type="subcellular location">
    <subcellularLocation>
        <location evidence="2">Membrane</location>
    </subcellularLocation>
</comment>
<evidence type="ECO:0000256" key="7">
    <source>
        <dbReference type="ARBA" id="ARBA00022989"/>
    </source>
</evidence>
<evidence type="ECO:0000256" key="12">
    <source>
        <dbReference type="PIRSR" id="PIRSR602401-1"/>
    </source>
</evidence>
<evidence type="ECO:0000256" key="1">
    <source>
        <dbReference type="ARBA" id="ARBA00001971"/>
    </source>
</evidence>
<gene>
    <name evidence="13" type="ORF">K432DRAFT_402555</name>
</gene>
<evidence type="ECO:0000256" key="5">
    <source>
        <dbReference type="ARBA" id="ARBA00022692"/>
    </source>
</evidence>
<evidence type="ECO:0000256" key="3">
    <source>
        <dbReference type="ARBA" id="ARBA00010617"/>
    </source>
</evidence>
<keyword evidence="10 13" id="KW-0503">Monooxygenase</keyword>
<keyword evidence="4 12" id="KW-0349">Heme</keyword>
<evidence type="ECO:0000256" key="6">
    <source>
        <dbReference type="ARBA" id="ARBA00022723"/>
    </source>
</evidence>